<proteinExistence type="predicted"/>
<dbReference type="KEGG" id="bic:LMTR13_12560"/>
<gene>
    <name evidence="1" type="ORF">LMTR13_12560</name>
</gene>
<dbReference type="EMBL" id="CP016428">
    <property type="protein sequence ID" value="ANW00883.1"/>
    <property type="molecule type" value="Genomic_DNA"/>
</dbReference>
<sequence length="67" mass="7319">MRNDAGELGMEKKTLHPNDFPVVADGKALVTQDGVAVANAQSESLAEDIANRLNENAARKREDRWAL</sequence>
<name>A0A1B1UDQ6_9BRAD</name>
<keyword evidence="2" id="KW-1185">Reference proteome</keyword>
<organism evidence="1 2">
    <name type="scientific">Bradyrhizobium icense</name>
    <dbReference type="NCBI Taxonomy" id="1274631"/>
    <lineage>
        <taxon>Bacteria</taxon>
        <taxon>Pseudomonadati</taxon>
        <taxon>Pseudomonadota</taxon>
        <taxon>Alphaproteobacteria</taxon>
        <taxon>Hyphomicrobiales</taxon>
        <taxon>Nitrobacteraceae</taxon>
        <taxon>Bradyrhizobium</taxon>
    </lineage>
</organism>
<dbReference type="Proteomes" id="UP000092839">
    <property type="component" value="Chromosome"/>
</dbReference>
<accession>A0A1B1UDQ6</accession>
<evidence type="ECO:0000313" key="1">
    <source>
        <dbReference type="EMBL" id="ANW00883.1"/>
    </source>
</evidence>
<protein>
    <submittedName>
        <fullName evidence="1">Uncharacterized protein</fullName>
    </submittedName>
</protein>
<reference evidence="1 2" key="1">
    <citation type="submission" date="2016-07" db="EMBL/GenBank/DDBJ databases">
        <title>Complete genome sequence of Bradyrhizobium icense LMTR 13T, a potential inoculant strain isolated from lima bean (Phaseolus lunatus) in Peru.</title>
        <authorList>
            <person name="Ormeno-Orrillo E."/>
            <person name="Duran D."/>
            <person name="Rogel M.A."/>
            <person name="Rey L."/>
            <person name="Imperial J."/>
            <person name="Ruiz-Argueso T."/>
            <person name="Martinez-Romero E."/>
        </authorList>
    </citation>
    <scope>NUCLEOTIDE SEQUENCE [LARGE SCALE GENOMIC DNA]</scope>
    <source>
        <strain evidence="1 2">LMTR 13</strain>
    </source>
</reference>
<evidence type="ECO:0000313" key="2">
    <source>
        <dbReference type="Proteomes" id="UP000092839"/>
    </source>
</evidence>
<dbReference type="AlphaFoldDB" id="A0A1B1UDQ6"/>